<dbReference type="AlphaFoldDB" id="A0AAD6T1Z0"/>
<keyword evidence="2" id="KW-0808">Transferase</keyword>
<dbReference type="PANTHER" id="PTHR31121:SF6">
    <property type="entry name" value="ALPHA-1,2 MANNOSYLTRANSFERASE KTR1"/>
    <property type="match status" value="1"/>
</dbReference>
<dbReference type="GO" id="GO:0000026">
    <property type="term" value="F:alpha-1,2-mannosyltransferase activity"/>
    <property type="evidence" value="ECO:0007669"/>
    <property type="project" value="TreeGrafter"/>
</dbReference>
<evidence type="ECO:0000313" key="5">
    <source>
        <dbReference type="Proteomes" id="UP001218188"/>
    </source>
</evidence>
<dbReference type="PANTHER" id="PTHR31121">
    <property type="entry name" value="ALPHA-1,2 MANNOSYLTRANSFERASE KTR1"/>
    <property type="match status" value="1"/>
</dbReference>
<dbReference type="InterPro" id="IPR002685">
    <property type="entry name" value="Glyco_trans_15"/>
</dbReference>
<evidence type="ECO:0000256" key="2">
    <source>
        <dbReference type="ARBA" id="ARBA00022679"/>
    </source>
</evidence>
<dbReference type="Proteomes" id="UP001218188">
    <property type="component" value="Unassembled WGS sequence"/>
</dbReference>
<protein>
    <submittedName>
        <fullName evidence="4">Glycolipid 2-alpha-mannosyltransferase-domain-containing protein</fullName>
    </submittedName>
</protein>
<comment type="caution">
    <text evidence="4">The sequence shown here is derived from an EMBL/GenBank/DDBJ whole genome shotgun (WGS) entry which is preliminary data.</text>
</comment>
<evidence type="ECO:0000256" key="3">
    <source>
        <dbReference type="SAM" id="SignalP"/>
    </source>
</evidence>
<keyword evidence="3" id="KW-0732">Signal</keyword>
<dbReference type="SUPFAM" id="SSF53448">
    <property type="entry name" value="Nucleotide-diphospho-sugar transferases"/>
    <property type="match status" value="1"/>
</dbReference>
<evidence type="ECO:0000256" key="1">
    <source>
        <dbReference type="ARBA" id="ARBA00007677"/>
    </source>
</evidence>
<accession>A0AAD6T1Z0</accession>
<organism evidence="4 5">
    <name type="scientific">Mycena alexandri</name>
    <dbReference type="NCBI Taxonomy" id="1745969"/>
    <lineage>
        <taxon>Eukaryota</taxon>
        <taxon>Fungi</taxon>
        <taxon>Dikarya</taxon>
        <taxon>Basidiomycota</taxon>
        <taxon>Agaricomycotina</taxon>
        <taxon>Agaricomycetes</taxon>
        <taxon>Agaricomycetidae</taxon>
        <taxon>Agaricales</taxon>
        <taxon>Marasmiineae</taxon>
        <taxon>Mycenaceae</taxon>
        <taxon>Mycena</taxon>
    </lineage>
</organism>
<gene>
    <name evidence="4" type="ORF">C8F04DRAFT_1090412</name>
</gene>
<name>A0AAD6T1Z0_9AGAR</name>
<dbReference type="Gene3D" id="3.90.550.10">
    <property type="entry name" value="Spore Coat Polysaccharide Biosynthesis Protein SpsA, Chain A"/>
    <property type="match status" value="1"/>
</dbReference>
<sequence length="377" mass="43241">MASPALKRCVLGAIILCALWLVSSRGPPRSSLGFAALAPQNFSSSFISEMPSPIVPATPYTAAVVYLLTTLPDRRPKDSIFRSLSLLQKNVPWRYEWPILLFHAGPYDTDVGQAAFLDKLRITAAANNLTAQDTETLLKRIEFIHVGHTLPQGIPADPKEYKPVWLDMWPGYHHMCAFYSYKIFSHPRVKDLTFYFRLDDDSFIREPVCFDPIEYLHAAKKSFAFRAEGTDWQGVTAGMWPFVSNYAVRYPEVEDRLRGNHWPWAPKRFWPNYGQGLGFPGFGGNFEVVRIARFQTPEVKAFFHELQSDQTRFYHIRWSASFLPWGDFDLFFLGHAPVRKATVYVFLNVTEEVHYMGEVEYGHKKKNYPGRGCTPLP</sequence>
<proteinExistence type="inferred from homology"/>
<evidence type="ECO:0000313" key="4">
    <source>
        <dbReference type="EMBL" id="KAJ7037860.1"/>
    </source>
</evidence>
<dbReference type="GO" id="GO:0006487">
    <property type="term" value="P:protein N-linked glycosylation"/>
    <property type="evidence" value="ECO:0007669"/>
    <property type="project" value="TreeGrafter"/>
</dbReference>
<reference evidence="4" key="1">
    <citation type="submission" date="2023-03" db="EMBL/GenBank/DDBJ databases">
        <title>Massive genome expansion in bonnet fungi (Mycena s.s.) driven by repeated elements and novel gene families across ecological guilds.</title>
        <authorList>
            <consortium name="Lawrence Berkeley National Laboratory"/>
            <person name="Harder C.B."/>
            <person name="Miyauchi S."/>
            <person name="Viragh M."/>
            <person name="Kuo A."/>
            <person name="Thoen E."/>
            <person name="Andreopoulos B."/>
            <person name="Lu D."/>
            <person name="Skrede I."/>
            <person name="Drula E."/>
            <person name="Henrissat B."/>
            <person name="Morin E."/>
            <person name="Kohler A."/>
            <person name="Barry K."/>
            <person name="LaButti K."/>
            <person name="Morin E."/>
            <person name="Salamov A."/>
            <person name="Lipzen A."/>
            <person name="Mereny Z."/>
            <person name="Hegedus B."/>
            <person name="Baldrian P."/>
            <person name="Stursova M."/>
            <person name="Weitz H."/>
            <person name="Taylor A."/>
            <person name="Grigoriev I.V."/>
            <person name="Nagy L.G."/>
            <person name="Martin F."/>
            <person name="Kauserud H."/>
        </authorList>
    </citation>
    <scope>NUCLEOTIDE SEQUENCE</scope>
    <source>
        <strain evidence="4">CBHHK200</strain>
    </source>
</reference>
<dbReference type="GO" id="GO:0005794">
    <property type="term" value="C:Golgi apparatus"/>
    <property type="evidence" value="ECO:0007669"/>
    <property type="project" value="TreeGrafter"/>
</dbReference>
<feature type="chain" id="PRO_5041922740" evidence="3">
    <location>
        <begin position="25"/>
        <end position="377"/>
    </location>
</feature>
<dbReference type="GO" id="GO:0016020">
    <property type="term" value="C:membrane"/>
    <property type="evidence" value="ECO:0007669"/>
    <property type="project" value="InterPro"/>
</dbReference>
<keyword evidence="5" id="KW-1185">Reference proteome</keyword>
<dbReference type="GO" id="GO:0000032">
    <property type="term" value="P:cell wall mannoprotein biosynthetic process"/>
    <property type="evidence" value="ECO:0007669"/>
    <property type="project" value="TreeGrafter"/>
</dbReference>
<dbReference type="Pfam" id="PF01793">
    <property type="entry name" value="Glyco_transf_15"/>
    <property type="match status" value="1"/>
</dbReference>
<dbReference type="InterPro" id="IPR029044">
    <property type="entry name" value="Nucleotide-diphossugar_trans"/>
</dbReference>
<dbReference type="EMBL" id="JARJCM010000034">
    <property type="protein sequence ID" value="KAJ7037860.1"/>
    <property type="molecule type" value="Genomic_DNA"/>
</dbReference>
<comment type="similarity">
    <text evidence="1">Belongs to the glycosyltransferase 15 family.</text>
</comment>
<feature type="signal peptide" evidence="3">
    <location>
        <begin position="1"/>
        <end position="24"/>
    </location>
</feature>